<evidence type="ECO:0000313" key="4">
    <source>
        <dbReference type="EMBL" id="PWV72832.1"/>
    </source>
</evidence>
<dbReference type="Gene3D" id="1.10.1040.10">
    <property type="entry name" value="N-(1-d-carboxylethyl)-l-norvaline Dehydrogenase, domain 2"/>
    <property type="match status" value="1"/>
</dbReference>
<keyword evidence="5" id="KW-1185">Reference proteome</keyword>
<feature type="domain" description="6-phosphogluconate dehydrogenase NADP-binding" evidence="2">
    <location>
        <begin position="10"/>
        <end position="158"/>
    </location>
</feature>
<reference evidence="4 5" key="1">
    <citation type="submission" date="2018-05" db="EMBL/GenBank/DDBJ databases">
        <title>Genomic Encyclopedia of Type Strains, Phase IV (KMG-IV): sequencing the most valuable type-strain genomes for metagenomic binning, comparative biology and taxonomic classification.</title>
        <authorList>
            <person name="Goeker M."/>
        </authorList>
    </citation>
    <scope>NUCLEOTIDE SEQUENCE [LARGE SCALE GENOMIC DNA]</scope>
    <source>
        <strain evidence="4 5">DSM 44717</strain>
    </source>
</reference>
<dbReference type="PANTHER" id="PTHR43580:SF2">
    <property type="entry name" value="CYTOKINE-LIKE NUCLEAR FACTOR N-PAC"/>
    <property type="match status" value="1"/>
</dbReference>
<dbReference type="GO" id="GO:0050661">
    <property type="term" value="F:NADP binding"/>
    <property type="evidence" value="ECO:0007669"/>
    <property type="project" value="InterPro"/>
</dbReference>
<dbReference type="InterPro" id="IPR006115">
    <property type="entry name" value="6PGDH_NADP-bd"/>
</dbReference>
<dbReference type="InterPro" id="IPR048666">
    <property type="entry name" value="RedAm-like_C"/>
</dbReference>
<keyword evidence="1" id="KW-0732">Signal</keyword>
<protein>
    <submittedName>
        <fullName evidence="4">6-phosphogluconate dehydrogenase-like protein</fullName>
    </submittedName>
</protein>
<feature type="chain" id="PRO_5038420120" evidence="1">
    <location>
        <begin position="24"/>
        <end position="272"/>
    </location>
</feature>
<evidence type="ECO:0000259" key="2">
    <source>
        <dbReference type="Pfam" id="PF03446"/>
    </source>
</evidence>
<dbReference type="Pfam" id="PF03446">
    <property type="entry name" value="NAD_binding_2"/>
    <property type="match status" value="1"/>
</dbReference>
<evidence type="ECO:0000313" key="5">
    <source>
        <dbReference type="Proteomes" id="UP000246410"/>
    </source>
</evidence>
<dbReference type="EMBL" id="QGTL01000008">
    <property type="protein sequence ID" value="PWV72832.1"/>
    <property type="molecule type" value="Genomic_DNA"/>
</dbReference>
<organism evidence="4 5">
    <name type="scientific">Nocardia neocaledoniensis</name>
    <dbReference type="NCBI Taxonomy" id="236511"/>
    <lineage>
        <taxon>Bacteria</taxon>
        <taxon>Bacillati</taxon>
        <taxon>Actinomycetota</taxon>
        <taxon>Actinomycetes</taxon>
        <taxon>Mycobacteriales</taxon>
        <taxon>Nocardiaceae</taxon>
        <taxon>Nocardia</taxon>
    </lineage>
</organism>
<dbReference type="InterPro" id="IPR051265">
    <property type="entry name" value="HIBADH-related_NP60_sf"/>
</dbReference>
<dbReference type="SUPFAM" id="SSF51735">
    <property type="entry name" value="NAD(P)-binding Rossmann-fold domains"/>
    <property type="match status" value="1"/>
</dbReference>
<dbReference type="Proteomes" id="UP000246410">
    <property type="component" value="Unassembled WGS sequence"/>
</dbReference>
<dbReference type="InterPro" id="IPR036291">
    <property type="entry name" value="NAD(P)-bd_dom_sf"/>
</dbReference>
<feature type="signal peptide" evidence="1">
    <location>
        <begin position="1"/>
        <end position="23"/>
    </location>
</feature>
<comment type="caution">
    <text evidence="4">The sequence shown here is derived from an EMBL/GenBank/DDBJ whole genome shotgun (WGS) entry which is preliminary data.</text>
</comment>
<sequence>MTNSATAQRVSVLGLGAMGTALAKALLAGGHQVTVWNRTAAKAEALADAGAVAAATAEEALTASDLVILCLLDDASVREHVEPAAARLSGRTVVNLTTTTPEQARGLGRWAAEHDIALIDGGIMAVPAMIGTPGAFVLYSGAQAEFERYRQVLELFGKPEFVGADLGAAAMYDVSILGGMYAMFAAFQQGGLMVRSVGGSAARLAELMTPFLQAMATLLAADAVGIDMPEDFTQVQSDEFTAAAIDLIDKAAVESGNPTELFGVLRRTLTGL</sequence>
<gene>
    <name evidence="4" type="ORF">DFR69_108144</name>
</gene>
<dbReference type="InterPro" id="IPR013328">
    <property type="entry name" value="6PGD_dom2"/>
</dbReference>
<feature type="domain" description="NADPH-dependent reductive aminase-like C-terminal" evidence="3">
    <location>
        <begin position="165"/>
        <end position="266"/>
    </location>
</feature>
<dbReference type="Pfam" id="PF21761">
    <property type="entry name" value="RedAm-like_C"/>
    <property type="match status" value="1"/>
</dbReference>
<accession>A0A317NCP3</accession>
<proteinExistence type="predicted"/>
<dbReference type="PANTHER" id="PTHR43580">
    <property type="entry name" value="OXIDOREDUCTASE GLYR1-RELATED"/>
    <property type="match status" value="1"/>
</dbReference>
<evidence type="ECO:0000256" key="1">
    <source>
        <dbReference type="SAM" id="SignalP"/>
    </source>
</evidence>
<evidence type="ECO:0000259" key="3">
    <source>
        <dbReference type="Pfam" id="PF21761"/>
    </source>
</evidence>
<dbReference type="Gene3D" id="3.40.50.720">
    <property type="entry name" value="NAD(P)-binding Rossmann-like Domain"/>
    <property type="match status" value="1"/>
</dbReference>
<name>A0A317NCP3_9NOCA</name>
<dbReference type="AlphaFoldDB" id="A0A317NCP3"/>